<dbReference type="Gene3D" id="2.60.40.4270">
    <property type="entry name" value="Listeria-Bacteroides repeat domain"/>
    <property type="match status" value="1"/>
</dbReference>
<feature type="compositionally biased region" description="Acidic residues" evidence="2">
    <location>
        <begin position="45"/>
        <end position="66"/>
    </location>
</feature>
<dbReference type="GO" id="GO:0030313">
    <property type="term" value="C:cell envelope"/>
    <property type="evidence" value="ECO:0007669"/>
    <property type="project" value="UniProtKB-SubCell"/>
</dbReference>
<dbReference type="RefSeq" id="WP_207300597.1">
    <property type="nucleotide sequence ID" value="NZ_CP071444.1"/>
</dbReference>
<keyword evidence="3" id="KW-0472">Membrane</keyword>
<protein>
    <submittedName>
        <fullName evidence="5">InlB B-repeat-containing protein</fullName>
    </submittedName>
</protein>
<feature type="compositionally biased region" description="Acidic residues" evidence="2">
    <location>
        <begin position="91"/>
        <end position="106"/>
    </location>
</feature>
<evidence type="ECO:0000256" key="3">
    <source>
        <dbReference type="SAM" id="Phobius"/>
    </source>
</evidence>
<name>A0A974XIZ6_9FIRM</name>
<feature type="signal peptide" evidence="4">
    <location>
        <begin position="1"/>
        <end position="25"/>
    </location>
</feature>
<dbReference type="Pfam" id="PF09479">
    <property type="entry name" value="Flg_new"/>
    <property type="match status" value="1"/>
</dbReference>
<reference evidence="5" key="1">
    <citation type="submission" date="2021-03" db="EMBL/GenBank/DDBJ databases">
        <title>Alkalibacter marinus sp. nov., isolated from tidal flat sediment.</title>
        <authorList>
            <person name="Namirimu T."/>
            <person name="Yang J.-A."/>
            <person name="Yang S.-H."/>
            <person name="Kim Y.-J."/>
            <person name="Kwon K.K."/>
        </authorList>
    </citation>
    <scope>NUCLEOTIDE SEQUENCE</scope>
    <source>
        <strain evidence="5">ES005</strain>
    </source>
</reference>
<evidence type="ECO:0000256" key="4">
    <source>
        <dbReference type="SAM" id="SignalP"/>
    </source>
</evidence>
<accession>A0A974XIZ6</accession>
<organism evidence="5 6">
    <name type="scientific">Alkalibacter rhizosphaerae</name>
    <dbReference type="NCBI Taxonomy" id="2815577"/>
    <lineage>
        <taxon>Bacteria</taxon>
        <taxon>Bacillati</taxon>
        <taxon>Bacillota</taxon>
        <taxon>Clostridia</taxon>
        <taxon>Eubacteriales</taxon>
        <taxon>Eubacteriaceae</taxon>
        <taxon>Alkalibacter</taxon>
    </lineage>
</organism>
<proteinExistence type="predicted"/>
<evidence type="ECO:0000313" key="5">
    <source>
        <dbReference type="EMBL" id="QSX09258.1"/>
    </source>
</evidence>
<keyword evidence="6" id="KW-1185">Reference proteome</keyword>
<dbReference type="Proteomes" id="UP000663499">
    <property type="component" value="Chromosome"/>
</dbReference>
<evidence type="ECO:0000256" key="1">
    <source>
        <dbReference type="ARBA" id="ARBA00004196"/>
    </source>
</evidence>
<feature type="transmembrane region" description="Helical" evidence="3">
    <location>
        <begin position="1038"/>
        <end position="1056"/>
    </location>
</feature>
<dbReference type="KEGG" id="alka:J0B03_04125"/>
<keyword evidence="3" id="KW-1133">Transmembrane helix</keyword>
<keyword evidence="3" id="KW-0812">Transmembrane</keyword>
<evidence type="ECO:0000313" key="6">
    <source>
        <dbReference type="Proteomes" id="UP000663499"/>
    </source>
</evidence>
<evidence type="ECO:0000256" key="2">
    <source>
        <dbReference type="SAM" id="MobiDB-lite"/>
    </source>
</evidence>
<feature type="chain" id="PRO_5037724222" evidence="4">
    <location>
        <begin position="26"/>
        <end position="1063"/>
    </location>
</feature>
<keyword evidence="4" id="KW-0732">Signal</keyword>
<comment type="subcellular location">
    <subcellularLocation>
        <location evidence="1">Cell envelope</location>
    </subcellularLocation>
</comment>
<dbReference type="AlphaFoldDB" id="A0A974XIZ6"/>
<sequence length="1063" mass="114531">MKRRVLVLMFALFMVFSFLPLQAMADVLVEDPPALETLPPADEYPPLEEDPPADLEEPAPEGEDPPADYNEPPLEENDPSLIEEPPVQEDPPQDEDLPPDPTEEPEEPVVLMEPLMEPLMAEPEDELELDFVPPDYLDFTLEATDPSYPGESGEGWTWDAATKVLSLNGINMSIITTSELSSTLAAHAFAIQVPNGSTITVTGMNSISHNNGNGILCYGDLTINGSGSLWVDTYYNSIRAIGDLRISQLTMLDLTSSSYNGIRAGAGDYGENDMGSNGDVYLSNVDTVNIDSEESGIRTMSEIFIDGITNLTILSDDASGLRSGPYNVDGYTPGTLGETSITSCGDISINSYENSIRSLGDVLIDNVDSVSLISSDNRGMMVGPGDGDTKDTGALGSVVISNVETFEIESYYDGIKAIGDLTVDNVGTFTIVCDDNSGLRIGPTQNRQTAANGDITITDCGTLDIDAYDNAIRAMGDLYMENVTNIDVTSQNRNGIRVGLGDEEIITASDGNAEILNCGTLSITSDYNGMRITGDLTINGLTALNIQSEWTGLRVGSSYYYDNPERSDYGNSQSDSPGNVILKNVAAMDINAYAKGIHSYGSTLLENCTFAEIVATVAGSEQALKDDEDNVGYGILAGTTIDIVNSHLNVYGDKFGLVTGWVYDAYGYTDINQSPGGDITIDQSYVDANAAPEMMIGYEGPIVFGGYAAIFAGDDKAYEDTGHAQIILIDTVIKTPVDGYIADVVIGQFNCQSFTNEEELMMDSITHWGEALNNVVLEPQYYVTYDGNGGTGSLEDTQDPYLTDATVTVLENTFDLLGYTYDSWNTKADGSGTEYAPGASFVIKGNVTLYAQWNKIPPVVKYVETDPETGLVTEGMKTNVTLPELEDPDTKEVEVYVHVATGSLDDAIRSKVLADLKDKGYELLDILDISLMKKVTEFDGTVTTSTIDNADITGPITVRVLLTGDDVDKDDLAIAYIDDAGNVTVITGTKVTVGDKVYLQFVTDHFSNYALIQELGDQEANPSTGSMDEGSSIGGNEMSLLSFLGIWLLAVGILWIQRRRKAF</sequence>
<dbReference type="EMBL" id="CP071444">
    <property type="protein sequence ID" value="QSX09258.1"/>
    <property type="molecule type" value="Genomic_DNA"/>
</dbReference>
<dbReference type="InterPro" id="IPR013378">
    <property type="entry name" value="InlB-like_B-rpt"/>
</dbReference>
<gene>
    <name evidence="5" type="ORF">J0B03_04125</name>
</gene>
<feature type="region of interest" description="Disordered" evidence="2">
    <location>
        <begin position="36"/>
        <end position="106"/>
    </location>
</feature>
<dbReference type="InterPro" id="IPR042229">
    <property type="entry name" value="Listeria/Bacterioides_rpt_sf"/>
</dbReference>